<feature type="region of interest" description="Disordered" evidence="1">
    <location>
        <begin position="186"/>
        <end position="205"/>
    </location>
</feature>
<organism evidence="4 5">
    <name type="scientific">Gigaspora rosea</name>
    <dbReference type="NCBI Taxonomy" id="44941"/>
    <lineage>
        <taxon>Eukaryota</taxon>
        <taxon>Fungi</taxon>
        <taxon>Fungi incertae sedis</taxon>
        <taxon>Mucoromycota</taxon>
        <taxon>Glomeromycotina</taxon>
        <taxon>Glomeromycetes</taxon>
        <taxon>Diversisporales</taxon>
        <taxon>Gigasporaceae</taxon>
        <taxon>Gigaspora</taxon>
    </lineage>
</organism>
<name>A0A397VHD9_9GLOM</name>
<evidence type="ECO:0000259" key="3">
    <source>
        <dbReference type="Pfam" id="PF25766"/>
    </source>
</evidence>
<dbReference type="InterPro" id="IPR039913">
    <property type="entry name" value="RPAP1/Rba50"/>
</dbReference>
<comment type="caution">
    <text evidence="4">The sequence shown here is derived from an EMBL/GenBank/DDBJ whole genome shotgun (WGS) entry which is preliminary data.</text>
</comment>
<dbReference type="Pfam" id="PF25766">
    <property type="entry name" value="TPR_RPAP1"/>
    <property type="match status" value="1"/>
</dbReference>
<dbReference type="PANTHER" id="PTHR21483:SF18">
    <property type="entry name" value="RNA POLYMERASE II-ASSOCIATED PROTEIN 1"/>
    <property type="match status" value="1"/>
</dbReference>
<reference evidence="4 5" key="1">
    <citation type="submission" date="2018-06" db="EMBL/GenBank/DDBJ databases">
        <title>Comparative genomics reveals the genomic features of Rhizophagus irregularis, R. cerebriforme, R. diaphanum and Gigaspora rosea, and their symbiotic lifestyle signature.</title>
        <authorList>
            <person name="Morin E."/>
            <person name="San Clemente H."/>
            <person name="Chen E.C.H."/>
            <person name="De La Providencia I."/>
            <person name="Hainaut M."/>
            <person name="Kuo A."/>
            <person name="Kohler A."/>
            <person name="Murat C."/>
            <person name="Tang N."/>
            <person name="Roy S."/>
            <person name="Loubradou J."/>
            <person name="Henrissat B."/>
            <person name="Grigoriev I.V."/>
            <person name="Corradi N."/>
            <person name="Roux C."/>
            <person name="Martin F.M."/>
        </authorList>
    </citation>
    <scope>NUCLEOTIDE SEQUENCE [LARGE SCALE GENOMIC DNA]</scope>
    <source>
        <strain evidence="4 5">DAOM 194757</strain>
    </source>
</reference>
<evidence type="ECO:0000256" key="1">
    <source>
        <dbReference type="SAM" id="MobiDB-lite"/>
    </source>
</evidence>
<dbReference type="Proteomes" id="UP000266673">
    <property type="component" value="Unassembled WGS sequence"/>
</dbReference>
<evidence type="ECO:0000313" key="4">
    <source>
        <dbReference type="EMBL" id="RIB21238.1"/>
    </source>
</evidence>
<dbReference type="InterPro" id="IPR013929">
    <property type="entry name" value="RPAP1_C"/>
</dbReference>
<feature type="region of interest" description="Disordered" evidence="1">
    <location>
        <begin position="129"/>
        <end position="149"/>
    </location>
</feature>
<dbReference type="Pfam" id="PF08620">
    <property type="entry name" value="RPAP1_C"/>
    <property type="match status" value="1"/>
</dbReference>
<sequence>MSEEDLLRLQEEFFAKNTRPAATVRAQRFNLDLEENVREHEPISKKVLDLRSHTTGIVRGVTENISNGPVIAPSFPNVSAPIDGFPQPVHRNHRSLFRQKKRQALETNENVKAGDSNIYGNQKIEGSKQNISSSTKLNINHQDPSPKTFESEDSMLLEMKKKFYPDTPIEYEKLEWMGVDFKNDKAQSSCEPQKKDHGSSVTTPLDSPEASYRFDFNGKIIDKNSTVPSYIGLHHHGAEPDRAGYTLDELLHLMRSVVPSQRTIPLNVIGRIIRKVRAGYYGVETGRRIIDWAIKLKLPTYLRIALDDKFETVIIAAIDTISAWIIGGPKEFYQEEKLWGKVGRLYRGCEFVSLGVRNDAQTKKYFGIEISAYEAEEEYDTMETHVKLASKDLIAGLISMDITHRLLYLLESVRLPRVTNEQILLMLVRFARHSRKTAKIIFECHRLLDVVHNKFLCVAWPPTNNDDSSNESRYPNLAAAKLIHILCQSSKKISKEIINRYMNTFLRYIAINPASFSNEFEMTIGYNFFQETLCIYQTLAAYGLYHEIFSQTYCIVNWYLVREILYSLTPPWEWKNSDNYQMQQKLGIATSFFRLLEIWIRVQDTESGNIKECGAQPSEIIRDSVDFLANWMNTFSFSLLSQNLDIHEDYEKTLNLISSVTRYIATWCKYLGEHHLKDISEIQGIWEKLCLACWPSSHLCNYLRHQLTNQIQNTQKLSRDEIWQISNLSGAYHSSTYKYISETISISIICDTYLSYVSLIYQTCQLLSNDNNFSLKALEMIKSSIPIEPLQLYSVKNSVKGDWLDFFNRMHTYLLYEWMIAISMLIDNIGTNEIKFQNLTSLLHDALIIMPNILPGDEKMALDVLGRIVNGISSKSPDTSMRECINILISFYERLIVTNNNDNRENYTLLWDNGTSDGLPLLKNWIWTPIDILYSKKSDLVMDTEVRIEIVRNCLTLVCEVMKICKNITNSSTVKFIMDPITMIISIMKIFMLDGEIYRAPDIEQRIEKIISSFTFQQSSANNTKLIKQFLEDTAGVLAVPFYQFFTDFSAAYAAGSYGNKSFAQLLILPITSIYPVDFKHLVWSDLHDILGTIGIEYKDVICLEPLNSYFWPLESNTTILQAYVGAVIHCKVTREKAPFMYWLAIHHLNGYVFFKDWEVSENDHQKRIDISNAIIKSKKSIVINDWIKYTSRNFGEEVGELVKMPQCFMDVEEEVQRRIEIIKTFKIELDEEIF</sequence>
<evidence type="ECO:0000313" key="5">
    <source>
        <dbReference type="Proteomes" id="UP000266673"/>
    </source>
</evidence>
<feature type="domain" description="RPAP1/MINIYO-like TPR repeats" evidence="3">
    <location>
        <begin position="945"/>
        <end position="1156"/>
    </location>
</feature>
<accession>A0A397VHD9</accession>
<dbReference type="PANTHER" id="PTHR21483">
    <property type="entry name" value="RNA POLYMERASE II-ASSOCIATED PROTEIN 1"/>
    <property type="match status" value="1"/>
</dbReference>
<dbReference type="OrthoDB" id="348201at2759"/>
<dbReference type="InterPro" id="IPR057989">
    <property type="entry name" value="TPR_RPAP1/MINIYO-like"/>
</dbReference>
<gene>
    <name evidence="4" type="ORF">C2G38_2034544</name>
</gene>
<dbReference type="STRING" id="44941.A0A397VHD9"/>
<evidence type="ECO:0000259" key="2">
    <source>
        <dbReference type="Pfam" id="PF08620"/>
    </source>
</evidence>
<dbReference type="GO" id="GO:0006366">
    <property type="term" value="P:transcription by RNA polymerase II"/>
    <property type="evidence" value="ECO:0007669"/>
    <property type="project" value="InterPro"/>
</dbReference>
<dbReference type="AlphaFoldDB" id="A0A397VHD9"/>
<feature type="compositionally biased region" description="Polar residues" evidence="1">
    <location>
        <begin position="129"/>
        <end position="145"/>
    </location>
</feature>
<keyword evidence="5" id="KW-1185">Reference proteome</keyword>
<dbReference type="EMBL" id="QKWP01000371">
    <property type="protein sequence ID" value="RIB21238.1"/>
    <property type="molecule type" value="Genomic_DNA"/>
</dbReference>
<feature type="domain" description="RPAP1 C-terminal" evidence="2">
    <location>
        <begin position="212"/>
        <end position="276"/>
    </location>
</feature>
<proteinExistence type="predicted"/>
<protein>
    <submittedName>
        <fullName evidence="4">Uncharacterized protein</fullName>
    </submittedName>
</protein>